<comment type="catalytic activity">
    <reaction evidence="1">
        <text>Hydrolysis of terminal non-reducing N-acetyl-D-hexosamine residues in N-acetyl-beta-D-hexosaminides.</text>
        <dbReference type="EC" id="3.2.1.52"/>
    </reaction>
</comment>
<dbReference type="SMART" id="SM00758">
    <property type="entry name" value="PA14"/>
    <property type="match status" value="1"/>
</dbReference>
<dbReference type="InterPro" id="IPR017853">
    <property type="entry name" value="GH"/>
</dbReference>
<dbReference type="SUPFAM" id="SSF55545">
    <property type="entry name" value="beta-N-acetylhexosaminidase-like domain"/>
    <property type="match status" value="1"/>
</dbReference>
<feature type="domain" description="PA14" evidence="7">
    <location>
        <begin position="625"/>
        <end position="760"/>
    </location>
</feature>
<dbReference type="Pfam" id="PF02838">
    <property type="entry name" value="Glyco_hydro_20b"/>
    <property type="match status" value="1"/>
</dbReference>
<gene>
    <name evidence="8" type="ORF">LZZ85_03570</name>
</gene>
<keyword evidence="9" id="KW-1185">Reference proteome</keyword>
<dbReference type="PROSITE" id="PS51820">
    <property type="entry name" value="PA14"/>
    <property type="match status" value="1"/>
</dbReference>
<evidence type="ECO:0000313" key="8">
    <source>
        <dbReference type="EMBL" id="MCG2613339.1"/>
    </source>
</evidence>
<keyword evidence="6" id="KW-0732">Signal</keyword>
<proteinExistence type="inferred from homology"/>
<dbReference type="SUPFAM" id="SSF51445">
    <property type="entry name" value="(Trans)glycosidases"/>
    <property type="match status" value="1"/>
</dbReference>
<dbReference type="SUPFAM" id="SSF56988">
    <property type="entry name" value="Anthrax protective antigen"/>
    <property type="match status" value="1"/>
</dbReference>
<evidence type="ECO:0000256" key="4">
    <source>
        <dbReference type="ARBA" id="ARBA00022801"/>
    </source>
</evidence>
<comment type="caution">
    <text evidence="8">The sequence shown here is derived from an EMBL/GenBank/DDBJ whole genome shotgun (WGS) entry which is preliminary data.</text>
</comment>
<dbReference type="InterPro" id="IPR059177">
    <property type="entry name" value="GH29D-like_dom"/>
</dbReference>
<reference evidence="8" key="1">
    <citation type="submission" date="2022-01" db="EMBL/GenBank/DDBJ databases">
        <authorList>
            <person name="Jo J.-H."/>
            <person name="Im W.-T."/>
        </authorList>
    </citation>
    <scope>NUCLEOTIDE SEQUENCE</scope>
    <source>
        <strain evidence="8">NA20</strain>
    </source>
</reference>
<evidence type="ECO:0000256" key="1">
    <source>
        <dbReference type="ARBA" id="ARBA00001231"/>
    </source>
</evidence>
<dbReference type="InterPro" id="IPR011658">
    <property type="entry name" value="PA14_dom"/>
</dbReference>
<keyword evidence="4" id="KW-0378">Hydrolase</keyword>
<protein>
    <recommendedName>
        <fullName evidence="3">beta-N-acetylhexosaminidase</fullName>
        <ecNumber evidence="3">3.2.1.52</ecNumber>
    </recommendedName>
</protein>
<dbReference type="PANTHER" id="PTHR22600">
    <property type="entry name" value="BETA-HEXOSAMINIDASE"/>
    <property type="match status" value="1"/>
</dbReference>
<evidence type="ECO:0000259" key="7">
    <source>
        <dbReference type="PROSITE" id="PS51820"/>
    </source>
</evidence>
<dbReference type="RefSeq" id="WP_237868568.1">
    <property type="nucleotide sequence ID" value="NZ_JAKLTR010000002.1"/>
</dbReference>
<evidence type="ECO:0000256" key="2">
    <source>
        <dbReference type="ARBA" id="ARBA00006285"/>
    </source>
</evidence>
<dbReference type="Gene3D" id="3.20.20.80">
    <property type="entry name" value="Glycosidases"/>
    <property type="match status" value="1"/>
</dbReference>
<dbReference type="Gene3D" id="3.90.182.10">
    <property type="entry name" value="Toxin - Anthrax Protective Antigen,domain 1"/>
    <property type="match status" value="1"/>
</dbReference>
<evidence type="ECO:0000256" key="5">
    <source>
        <dbReference type="ARBA" id="ARBA00023295"/>
    </source>
</evidence>
<feature type="signal peptide" evidence="6">
    <location>
        <begin position="1"/>
        <end position="27"/>
    </location>
</feature>
<organism evidence="8 9">
    <name type="scientific">Terrimonas ginsenosidimutans</name>
    <dbReference type="NCBI Taxonomy" id="2908004"/>
    <lineage>
        <taxon>Bacteria</taxon>
        <taxon>Pseudomonadati</taxon>
        <taxon>Bacteroidota</taxon>
        <taxon>Chitinophagia</taxon>
        <taxon>Chitinophagales</taxon>
        <taxon>Chitinophagaceae</taxon>
        <taxon>Terrimonas</taxon>
    </lineage>
</organism>
<keyword evidence="5" id="KW-0326">Glycosidase</keyword>
<dbReference type="CDD" id="cd06563">
    <property type="entry name" value="GH20_chitobiase-like"/>
    <property type="match status" value="1"/>
</dbReference>
<dbReference type="Pfam" id="PF07691">
    <property type="entry name" value="PA14"/>
    <property type="match status" value="1"/>
</dbReference>
<dbReference type="Proteomes" id="UP001165367">
    <property type="component" value="Unassembled WGS sequence"/>
</dbReference>
<dbReference type="Gene3D" id="3.30.379.10">
    <property type="entry name" value="Chitobiase/beta-hexosaminidase domain 2-like"/>
    <property type="match status" value="1"/>
</dbReference>
<dbReference type="Pfam" id="PF00728">
    <property type="entry name" value="Glyco_hydro_20"/>
    <property type="match status" value="1"/>
</dbReference>
<dbReference type="Pfam" id="PF13290">
    <property type="entry name" value="CHB_HEX_C_1"/>
    <property type="match status" value="1"/>
</dbReference>
<dbReference type="InterPro" id="IPR025705">
    <property type="entry name" value="Beta_hexosaminidase_sua/sub"/>
</dbReference>
<dbReference type="InterPro" id="IPR015883">
    <property type="entry name" value="Glyco_hydro_20_cat"/>
</dbReference>
<dbReference type="PRINTS" id="PR00738">
    <property type="entry name" value="GLHYDRLASE20"/>
</dbReference>
<dbReference type="EC" id="3.2.1.52" evidence="3"/>
<dbReference type="EMBL" id="JAKLTR010000002">
    <property type="protein sequence ID" value="MCG2613339.1"/>
    <property type="molecule type" value="Genomic_DNA"/>
</dbReference>
<dbReference type="InterPro" id="IPR015882">
    <property type="entry name" value="HEX_bac_N"/>
</dbReference>
<comment type="similarity">
    <text evidence="2">Belongs to the glycosyl hydrolase 20 family.</text>
</comment>
<accession>A0ABS9KM01</accession>
<feature type="chain" id="PRO_5045601570" description="beta-N-acetylhexosaminidase" evidence="6">
    <location>
        <begin position="28"/>
        <end position="764"/>
    </location>
</feature>
<name>A0ABS9KM01_9BACT</name>
<evidence type="ECO:0000256" key="6">
    <source>
        <dbReference type="SAM" id="SignalP"/>
    </source>
</evidence>
<evidence type="ECO:0000313" key="9">
    <source>
        <dbReference type="Proteomes" id="UP001165367"/>
    </source>
</evidence>
<dbReference type="InterPro" id="IPR029018">
    <property type="entry name" value="Hex-like_dom2"/>
</dbReference>
<dbReference type="InterPro" id="IPR037524">
    <property type="entry name" value="PA14/GLEYA"/>
</dbReference>
<dbReference type="PANTHER" id="PTHR22600:SF57">
    <property type="entry name" value="BETA-N-ACETYLHEXOSAMINIDASE"/>
    <property type="match status" value="1"/>
</dbReference>
<sequence>MIRSHFRQQRIFAVTIVGLLCSLCSYAQQNQLPLIPYPNKVVPGRGNFTFTPQTVVAGNDFFSNEKLVLAELFSKSFGKPLPVKKDYPGIVQMNLDRRITDPEGYKLTITTQQITLQAADRAGMLIAIQTLRQLLPADIESAQGGKNKISVPAVAIEDQPAFSWRGTHLDVSRHFFTLDYLKRHIDLMALYKFNKFHLHLTDDQGWRVEIKKYPKLTEEGAWRTLNNQDSIVMSRSKENPDFIIDPRFFRQKNGREVYGGFYTQQELKDLVAYAAARNIEIIPEIDMPGHMMAAINSYMFLSCDSTSSFGKFFSTPICPCNPATLDFAKDIFTEIMDIFPSTYIHIGGDEVERSHWERSAACQDMMKREGMKTSAELQAWFINSMEKFFKEKGRKLIGWDEILDGGISSSAAIMYWRTWAGNAPNEAIKNGNVVIMSPDNPFYFSEQPDKNSLPATYNYSLIPASIAAKDRNRIIGGQANVWTEYVATEQRADYLYMPRMTALAENLWGSVKNYSSYMRRLDAHLVRLDTMKVAYRMPDLPLLYNYAFIDSMLVDVRSSMSNAQIRYTTDGSAPAQSSPVLNKLVLRTSQRLRMAAFKPDGRRGDIFDVAYNKQPLAQPAPDPAKPGKGLLVEWYNRSFDSTVLITGKPDREFTTAGVIVPKDAETAAFTMRYRGYINVPTSGIYTFYLTSDDAAVLKVAGREVANNDGMHAPKEKNGQVALQQGRQLFSLDFIEGGGGYTLRLLYSKDGSEPKEIPAEWFSNF</sequence>
<evidence type="ECO:0000256" key="3">
    <source>
        <dbReference type="ARBA" id="ARBA00012663"/>
    </source>
</evidence>